<sequence>MQRNWETFVAQTGSTTCTRLTKKCKGEREKDATIIWTLPSPQRGPLAIGDTSTRTTVKELDVRSLELRLEWDFTLSDESRSLVSWRIGNTNIGNKYKSEVVTIFPAFQGQFDISARDPATLIIYNKTDADGAKFTCSVITNVRIWDDTISVVIYEHTQFIGYSGDKTMIENSSLTLFCNTTGKPTASITWTRVLNDGSNGDVMFVGNPWIIGNIKRTMNGTYCCTASNGFGNTLNHSMQVNVASAKPLTVSVQATKNPLAPRVACTKLRLKVGGTEHSLAECR</sequence>
<name>A0A2B4RTH2_STYPI</name>
<dbReference type="Pfam" id="PF13927">
    <property type="entry name" value="Ig_3"/>
    <property type="match status" value="1"/>
</dbReference>
<feature type="domain" description="Ig-like" evidence="6">
    <location>
        <begin position="157"/>
        <end position="243"/>
    </location>
</feature>
<dbReference type="SMART" id="SM00408">
    <property type="entry name" value="IGc2"/>
    <property type="match status" value="1"/>
</dbReference>
<dbReference type="InterPro" id="IPR007110">
    <property type="entry name" value="Ig-like_dom"/>
</dbReference>
<dbReference type="GO" id="GO:0050839">
    <property type="term" value="F:cell adhesion molecule binding"/>
    <property type="evidence" value="ECO:0007669"/>
    <property type="project" value="TreeGrafter"/>
</dbReference>
<evidence type="ECO:0000256" key="1">
    <source>
        <dbReference type="ARBA" id="ARBA00004479"/>
    </source>
</evidence>
<dbReference type="GO" id="GO:0005911">
    <property type="term" value="C:cell-cell junction"/>
    <property type="evidence" value="ECO:0007669"/>
    <property type="project" value="TreeGrafter"/>
</dbReference>
<keyword evidence="5" id="KW-0393">Immunoglobulin domain</keyword>
<evidence type="ECO:0000259" key="6">
    <source>
        <dbReference type="PROSITE" id="PS50835"/>
    </source>
</evidence>
<dbReference type="PROSITE" id="PS50835">
    <property type="entry name" value="IG_LIKE"/>
    <property type="match status" value="1"/>
</dbReference>
<dbReference type="InterPro" id="IPR003599">
    <property type="entry name" value="Ig_sub"/>
</dbReference>
<dbReference type="InterPro" id="IPR051275">
    <property type="entry name" value="Cell_adhesion_signaling"/>
</dbReference>
<dbReference type="PANTHER" id="PTHR11640:SF164">
    <property type="entry name" value="MAM DOMAIN-CONTAINING GLYCOSYLPHOSPHATIDYLINOSITOL ANCHOR PROTEIN 1"/>
    <property type="match status" value="1"/>
</dbReference>
<evidence type="ECO:0000256" key="4">
    <source>
        <dbReference type="ARBA" id="ARBA00023180"/>
    </source>
</evidence>
<dbReference type="GO" id="GO:0098609">
    <property type="term" value="P:cell-cell adhesion"/>
    <property type="evidence" value="ECO:0007669"/>
    <property type="project" value="TreeGrafter"/>
</dbReference>
<comment type="caution">
    <text evidence="7">The sequence shown here is derived from an EMBL/GenBank/DDBJ whole genome shotgun (WGS) entry which is preliminary data.</text>
</comment>
<accession>A0A2B4RTH2</accession>
<dbReference type="EMBL" id="LSMT01000330">
    <property type="protein sequence ID" value="PFX20103.1"/>
    <property type="molecule type" value="Genomic_DNA"/>
</dbReference>
<keyword evidence="8" id="KW-1185">Reference proteome</keyword>
<keyword evidence="3" id="KW-1015">Disulfide bond</keyword>
<dbReference type="SUPFAM" id="SSF48726">
    <property type="entry name" value="Immunoglobulin"/>
    <property type="match status" value="2"/>
</dbReference>
<evidence type="ECO:0000256" key="3">
    <source>
        <dbReference type="ARBA" id="ARBA00023157"/>
    </source>
</evidence>
<dbReference type="PANTHER" id="PTHR11640">
    <property type="entry name" value="NEPHRIN"/>
    <property type="match status" value="1"/>
</dbReference>
<organism evidence="7 8">
    <name type="scientific">Stylophora pistillata</name>
    <name type="common">Smooth cauliflower coral</name>
    <dbReference type="NCBI Taxonomy" id="50429"/>
    <lineage>
        <taxon>Eukaryota</taxon>
        <taxon>Metazoa</taxon>
        <taxon>Cnidaria</taxon>
        <taxon>Anthozoa</taxon>
        <taxon>Hexacorallia</taxon>
        <taxon>Scleractinia</taxon>
        <taxon>Astrocoeniina</taxon>
        <taxon>Pocilloporidae</taxon>
        <taxon>Stylophora</taxon>
    </lineage>
</organism>
<dbReference type="SMART" id="SM00409">
    <property type="entry name" value="IG"/>
    <property type="match status" value="2"/>
</dbReference>
<dbReference type="Proteomes" id="UP000225706">
    <property type="component" value="Unassembled WGS sequence"/>
</dbReference>
<protein>
    <submittedName>
        <fullName evidence="7">Opioid-binding protein/cell adhesion molecule</fullName>
    </submittedName>
</protein>
<dbReference type="Gene3D" id="2.60.40.10">
    <property type="entry name" value="Immunoglobulins"/>
    <property type="match status" value="1"/>
</dbReference>
<keyword evidence="2" id="KW-0472">Membrane</keyword>
<dbReference type="InterPro" id="IPR013783">
    <property type="entry name" value="Ig-like_fold"/>
</dbReference>
<dbReference type="OrthoDB" id="536948at2759"/>
<evidence type="ECO:0000313" key="7">
    <source>
        <dbReference type="EMBL" id="PFX20103.1"/>
    </source>
</evidence>
<evidence type="ECO:0000313" key="8">
    <source>
        <dbReference type="Proteomes" id="UP000225706"/>
    </source>
</evidence>
<comment type="subcellular location">
    <subcellularLocation>
        <location evidence="1">Membrane</location>
        <topology evidence="1">Single-pass type I membrane protein</topology>
    </subcellularLocation>
</comment>
<dbReference type="InterPro" id="IPR003598">
    <property type="entry name" value="Ig_sub2"/>
</dbReference>
<evidence type="ECO:0000256" key="2">
    <source>
        <dbReference type="ARBA" id="ARBA00023136"/>
    </source>
</evidence>
<reference evidence="8" key="1">
    <citation type="journal article" date="2017" name="bioRxiv">
        <title>Comparative analysis of the genomes of Stylophora pistillata and Acropora digitifera provides evidence for extensive differences between species of corals.</title>
        <authorList>
            <person name="Voolstra C.R."/>
            <person name="Li Y."/>
            <person name="Liew Y.J."/>
            <person name="Baumgarten S."/>
            <person name="Zoccola D."/>
            <person name="Flot J.-F."/>
            <person name="Tambutte S."/>
            <person name="Allemand D."/>
            <person name="Aranda M."/>
        </authorList>
    </citation>
    <scope>NUCLEOTIDE SEQUENCE [LARGE SCALE GENOMIC DNA]</scope>
</reference>
<gene>
    <name evidence="7" type="primary">OPCML</name>
    <name evidence="7" type="ORF">AWC38_SpisGene15459</name>
</gene>
<dbReference type="GO" id="GO:0005886">
    <property type="term" value="C:plasma membrane"/>
    <property type="evidence" value="ECO:0007669"/>
    <property type="project" value="TreeGrafter"/>
</dbReference>
<keyword evidence="4" id="KW-0325">Glycoprotein</keyword>
<dbReference type="AlphaFoldDB" id="A0A2B4RTH2"/>
<dbReference type="InterPro" id="IPR036179">
    <property type="entry name" value="Ig-like_dom_sf"/>
</dbReference>
<proteinExistence type="predicted"/>
<evidence type="ECO:0000256" key="5">
    <source>
        <dbReference type="ARBA" id="ARBA00023319"/>
    </source>
</evidence>